<keyword evidence="4" id="KW-1185">Reference proteome</keyword>
<feature type="chain" id="PRO_5045653853" evidence="2">
    <location>
        <begin position="25"/>
        <end position="213"/>
    </location>
</feature>
<keyword evidence="2" id="KW-0732">Signal</keyword>
<dbReference type="Pfam" id="PF14005">
    <property type="entry name" value="YpjP"/>
    <property type="match status" value="1"/>
</dbReference>
<evidence type="ECO:0000313" key="4">
    <source>
        <dbReference type="Proteomes" id="UP001596267"/>
    </source>
</evidence>
<feature type="signal peptide" evidence="2">
    <location>
        <begin position="1"/>
        <end position="24"/>
    </location>
</feature>
<comment type="caution">
    <text evidence="3">The sequence shown here is derived from an EMBL/GenBank/DDBJ whole genome shotgun (WGS) entry which is preliminary data.</text>
</comment>
<gene>
    <name evidence="3" type="ORF">ACFP7A_09380</name>
</gene>
<protein>
    <submittedName>
        <fullName evidence="3">YpjP family protein</fullName>
    </submittedName>
</protein>
<dbReference type="InterPro" id="IPR025616">
    <property type="entry name" value="YpjP"/>
</dbReference>
<reference evidence="4" key="1">
    <citation type="journal article" date="2019" name="Int. J. Syst. Evol. Microbiol.">
        <title>The Global Catalogue of Microorganisms (GCM) 10K type strain sequencing project: providing services to taxonomists for standard genome sequencing and annotation.</title>
        <authorList>
            <consortium name="The Broad Institute Genomics Platform"/>
            <consortium name="The Broad Institute Genome Sequencing Center for Infectious Disease"/>
            <person name="Wu L."/>
            <person name="Ma J."/>
        </authorList>
    </citation>
    <scope>NUCLEOTIDE SEQUENCE [LARGE SCALE GENOMIC DNA]</scope>
    <source>
        <strain evidence="4">CCUG 42001</strain>
    </source>
</reference>
<evidence type="ECO:0000313" key="3">
    <source>
        <dbReference type="EMBL" id="MFC6386816.1"/>
    </source>
</evidence>
<dbReference type="Proteomes" id="UP001596267">
    <property type="component" value="Unassembled WGS sequence"/>
</dbReference>
<organism evidence="3 4">
    <name type="scientific">Sporolactobacillus kofuensis</name>
    <dbReference type="NCBI Taxonomy" id="269672"/>
    <lineage>
        <taxon>Bacteria</taxon>
        <taxon>Bacillati</taxon>
        <taxon>Bacillota</taxon>
        <taxon>Bacilli</taxon>
        <taxon>Bacillales</taxon>
        <taxon>Sporolactobacillaceae</taxon>
        <taxon>Sporolactobacillus</taxon>
    </lineage>
</organism>
<accession>A0ABW1WGK9</accession>
<name>A0ABW1WGK9_9BACL</name>
<proteinExistence type="predicted"/>
<evidence type="ECO:0000256" key="2">
    <source>
        <dbReference type="SAM" id="SignalP"/>
    </source>
</evidence>
<evidence type="ECO:0000256" key="1">
    <source>
        <dbReference type="SAM" id="MobiDB-lite"/>
    </source>
</evidence>
<dbReference type="RefSeq" id="WP_253054642.1">
    <property type="nucleotide sequence ID" value="NZ_JAMXWN010000008.1"/>
</dbReference>
<dbReference type="EMBL" id="JBHSTQ010000008">
    <property type="protein sequence ID" value="MFC6386816.1"/>
    <property type="molecule type" value="Genomic_DNA"/>
</dbReference>
<feature type="region of interest" description="Disordered" evidence="1">
    <location>
        <begin position="33"/>
        <end position="65"/>
    </location>
</feature>
<sequence>MVPQWIKKSFVACIALLTFGTVIPTLPAHHLEKQNDKQNVQKTKAPESKIGFGNHTSDHETAELPWSSTSTADLSKSELIDRFSRYAFNEAEKQGLNKFGTRIATRINHQYSEQIVPGFAQAIREVSDAHDSAWVRELAVTHTPASGLGERILHVYNKQTGSEILKLHVRRDHPPLDGYYFNFHYHTAFDGFQKHHELKTIYWGKNMPPKWRA</sequence>